<dbReference type="EMBL" id="MVGC01000113">
    <property type="protein sequence ID" value="RJE23608.1"/>
    <property type="molecule type" value="Genomic_DNA"/>
</dbReference>
<dbReference type="PANTHER" id="PTHR43004:SF19">
    <property type="entry name" value="BINDING MONOOXYGENASE, PUTATIVE (JCVI)-RELATED"/>
    <property type="match status" value="1"/>
</dbReference>
<dbReference type="AlphaFoldDB" id="A0A3A2ZK92"/>
<evidence type="ECO:0000313" key="7">
    <source>
        <dbReference type="Proteomes" id="UP000266188"/>
    </source>
</evidence>
<keyword evidence="3" id="KW-0274">FAD</keyword>
<evidence type="ECO:0000256" key="4">
    <source>
        <dbReference type="ARBA" id="ARBA00023002"/>
    </source>
</evidence>
<feature type="domain" description="FAD-binding" evidence="5">
    <location>
        <begin position="7"/>
        <end position="292"/>
    </location>
</feature>
<dbReference type="SUPFAM" id="SSF51905">
    <property type="entry name" value="FAD/NAD(P)-binding domain"/>
    <property type="match status" value="1"/>
</dbReference>
<dbReference type="OrthoDB" id="2690153at2759"/>
<keyword evidence="7" id="KW-1185">Reference proteome</keyword>
<dbReference type="PANTHER" id="PTHR43004">
    <property type="entry name" value="TRK SYSTEM POTASSIUM UPTAKE PROTEIN"/>
    <property type="match status" value="1"/>
</dbReference>
<proteinExistence type="predicted"/>
<dbReference type="Gene3D" id="3.30.9.10">
    <property type="entry name" value="D-Amino Acid Oxidase, subunit A, domain 2"/>
    <property type="match status" value="1"/>
</dbReference>
<sequence length="520" mass="57548">MPTTQKDTSILIVGAGLSGLTTAVCLGRYKIPTIVIEKRLDFLSHPRADGFTPRTVEIFRSIGFPASVIPERPEEFKLRRARVHSLIGQWFEEIPWSALDKKGNGGSESAVEYSPYRGSFTPQDVLEPILCKRALDLGVDVRMGFQLVDLRMDESSVTAVVSDPGREKFEIKAKYLVAADGHNSTVRKILDISRSGHGHISSIKSVLFRAPEVNPYLQKGITQFIIDQADLKAFLIAYRDGRLVLHLPTELATSEGVQRALIPKALGTSDVNVEVLGYSQWDMSALISKKFSSAGHSSSETPHTAYLPTEEGAHNLAWKLALVVSGISKPALLDTYDAERRTVAWLRHDQIFARSDYKTLQKDKGADDKPHVAIEDMAMEFGELYQSRGIIGIDGSFSPAKRPDEWAGQPGTRAPHVWIQRGGKTISTIDLFCENWVILSQDLTWKDLLNKTKENVSVDVVFEEVIQNEPVPFSFEEAFGVTPNGASLVRPDGYIAWRCATLPGDANDLTKALKQVVFAL</sequence>
<name>A0A3A2ZK92_9EURO</name>
<evidence type="ECO:0000256" key="2">
    <source>
        <dbReference type="ARBA" id="ARBA00022630"/>
    </source>
</evidence>
<accession>A0A3A2ZK92</accession>
<dbReference type="InterPro" id="IPR036188">
    <property type="entry name" value="FAD/NAD-bd_sf"/>
</dbReference>
<feature type="domain" description="FAD-binding" evidence="5">
    <location>
        <begin position="313"/>
        <end position="346"/>
    </location>
</feature>
<gene>
    <name evidence="6" type="ORF">PHISCL_04064</name>
</gene>
<dbReference type="InterPro" id="IPR050641">
    <property type="entry name" value="RIFMO-like"/>
</dbReference>
<dbReference type="STRING" id="2070753.A0A3A2ZK92"/>
<dbReference type="Gene3D" id="3.50.50.60">
    <property type="entry name" value="FAD/NAD(P)-binding domain"/>
    <property type="match status" value="2"/>
</dbReference>
<dbReference type="Gene3D" id="3.40.30.120">
    <property type="match status" value="1"/>
</dbReference>
<dbReference type="GO" id="GO:0016709">
    <property type="term" value="F:oxidoreductase activity, acting on paired donors, with incorporation or reduction of molecular oxygen, NAD(P)H as one donor, and incorporation of one atom of oxygen"/>
    <property type="evidence" value="ECO:0007669"/>
    <property type="project" value="UniProtKB-ARBA"/>
</dbReference>
<protein>
    <submittedName>
        <fullName evidence="6">FAD binding domain protein</fullName>
    </submittedName>
</protein>
<organism evidence="6 7">
    <name type="scientific">Aspergillus sclerotialis</name>
    <dbReference type="NCBI Taxonomy" id="2070753"/>
    <lineage>
        <taxon>Eukaryota</taxon>
        <taxon>Fungi</taxon>
        <taxon>Dikarya</taxon>
        <taxon>Ascomycota</taxon>
        <taxon>Pezizomycotina</taxon>
        <taxon>Eurotiomycetes</taxon>
        <taxon>Eurotiomycetidae</taxon>
        <taxon>Eurotiales</taxon>
        <taxon>Aspergillaceae</taxon>
        <taxon>Aspergillus</taxon>
        <taxon>Aspergillus subgen. Polypaecilum</taxon>
    </lineage>
</organism>
<comment type="caution">
    <text evidence="6">The sequence shown here is derived from an EMBL/GenBank/DDBJ whole genome shotgun (WGS) entry which is preliminary data.</text>
</comment>
<dbReference type="InterPro" id="IPR002938">
    <property type="entry name" value="FAD-bd"/>
</dbReference>
<dbReference type="GO" id="GO:0071949">
    <property type="term" value="F:FAD binding"/>
    <property type="evidence" value="ECO:0007669"/>
    <property type="project" value="InterPro"/>
</dbReference>
<evidence type="ECO:0000259" key="5">
    <source>
        <dbReference type="Pfam" id="PF01494"/>
    </source>
</evidence>
<keyword evidence="4" id="KW-0560">Oxidoreductase</keyword>
<reference evidence="7" key="1">
    <citation type="submission" date="2017-02" db="EMBL/GenBank/DDBJ databases">
        <authorList>
            <person name="Tafer H."/>
            <person name="Lopandic K."/>
        </authorList>
    </citation>
    <scope>NUCLEOTIDE SEQUENCE [LARGE SCALE GENOMIC DNA]</scope>
    <source>
        <strain evidence="7">CBS 366.77</strain>
    </source>
</reference>
<evidence type="ECO:0000256" key="3">
    <source>
        <dbReference type="ARBA" id="ARBA00022827"/>
    </source>
</evidence>
<evidence type="ECO:0000313" key="6">
    <source>
        <dbReference type="EMBL" id="RJE23608.1"/>
    </source>
</evidence>
<keyword evidence="2" id="KW-0285">Flavoprotein</keyword>
<comment type="cofactor">
    <cofactor evidence="1">
        <name>FAD</name>
        <dbReference type="ChEBI" id="CHEBI:57692"/>
    </cofactor>
</comment>
<dbReference type="PRINTS" id="PR00420">
    <property type="entry name" value="RNGMNOXGNASE"/>
</dbReference>
<evidence type="ECO:0000256" key="1">
    <source>
        <dbReference type="ARBA" id="ARBA00001974"/>
    </source>
</evidence>
<dbReference type="Pfam" id="PF21274">
    <property type="entry name" value="Rng_hyd_C"/>
    <property type="match status" value="1"/>
</dbReference>
<dbReference type="Pfam" id="PF01494">
    <property type="entry name" value="FAD_binding_3"/>
    <property type="match status" value="2"/>
</dbReference>
<dbReference type="Proteomes" id="UP000266188">
    <property type="component" value="Unassembled WGS sequence"/>
</dbReference>